<dbReference type="InterPro" id="IPR014729">
    <property type="entry name" value="Rossmann-like_a/b/a_fold"/>
</dbReference>
<dbReference type="PANTHER" id="PTHR45794">
    <property type="entry name" value="LEUCYL-TRNA SYNTHETASE"/>
    <property type="match status" value="1"/>
</dbReference>
<evidence type="ECO:0000256" key="1">
    <source>
        <dbReference type="ARBA" id="ARBA00005594"/>
    </source>
</evidence>
<dbReference type="Gene3D" id="3.90.740.10">
    <property type="entry name" value="Valyl/Leucyl/Isoleucyl-tRNA synthetase, editing domain"/>
    <property type="match status" value="1"/>
</dbReference>
<organism evidence="16 17">
    <name type="scientific">Glossina brevipalpis</name>
    <dbReference type="NCBI Taxonomy" id="37001"/>
    <lineage>
        <taxon>Eukaryota</taxon>
        <taxon>Metazoa</taxon>
        <taxon>Ecdysozoa</taxon>
        <taxon>Arthropoda</taxon>
        <taxon>Hexapoda</taxon>
        <taxon>Insecta</taxon>
        <taxon>Pterygota</taxon>
        <taxon>Neoptera</taxon>
        <taxon>Endopterygota</taxon>
        <taxon>Diptera</taxon>
        <taxon>Brachycera</taxon>
        <taxon>Muscomorpha</taxon>
        <taxon>Hippoboscoidea</taxon>
        <taxon>Glossinidae</taxon>
        <taxon>Glossina</taxon>
    </lineage>
</organism>
<evidence type="ECO:0000256" key="8">
    <source>
        <dbReference type="ARBA" id="ARBA00030520"/>
    </source>
</evidence>
<dbReference type="PROSITE" id="PS00178">
    <property type="entry name" value="AA_TRNA_LIGASE_I"/>
    <property type="match status" value="1"/>
</dbReference>
<dbReference type="NCBIfam" id="TIGR00395">
    <property type="entry name" value="leuS_arch"/>
    <property type="match status" value="1"/>
</dbReference>
<dbReference type="InterPro" id="IPR009080">
    <property type="entry name" value="tRNAsynth_Ia_anticodon-bd"/>
</dbReference>
<dbReference type="InterPro" id="IPR013155">
    <property type="entry name" value="M/V/L/I-tRNA-synth_anticd-bd"/>
</dbReference>
<dbReference type="Pfam" id="PF08264">
    <property type="entry name" value="Anticodon_1"/>
    <property type="match status" value="1"/>
</dbReference>
<keyword evidence="17" id="KW-1185">Reference proteome</keyword>
<evidence type="ECO:0000313" key="16">
    <source>
        <dbReference type="EnsemblMetazoa" id="GBRI022925-PA"/>
    </source>
</evidence>
<evidence type="ECO:0000256" key="7">
    <source>
        <dbReference type="ARBA" id="ARBA00023146"/>
    </source>
</evidence>
<keyword evidence="5 10" id="KW-0067">ATP-binding</keyword>
<reference evidence="16" key="2">
    <citation type="submission" date="2020-05" db="UniProtKB">
        <authorList>
            <consortium name="EnsemblMetazoa"/>
        </authorList>
    </citation>
    <scope>IDENTIFICATION</scope>
    <source>
        <strain evidence="16">IAEA</strain>
    </source>
</reference>
<evidence type="ECO:0000259" key="15">
    <source>
        <dbReference type="Pfam" id="PF24810"/>
    </source>
</evidence>
<evidence type="ECO:0000259" key="13">
    <source>
        <dbReference type="Pfam" id="PF08264"/>
    </source>
</evidence>
<evidence type="ECO:0000259" key="12">
    <source>
        <dbReference type="Pfam" id="PF00133"/>
    </source>
</evidence>
<dbReference type="Gene3D" id="1.10.730.10">
    <property type="entry name" value="Isoleucyl-tRNA Synthetase, Domain 1"/>
    <property type="match status" value="1"/>
</dbReference>
<dbReference type="InterPro" id="IPR055416">
    <property type="entry name" value="RBD_LARS1"/>
</dbReference>
<dbReference type="SUPFAM" id="SSF50677">
    <property type="entry name" value="ValRS/IleRS/LeuRS editing domain"/>
    <property type="match status" value="1"/>
</dbReference>
<evidence type="ECO:0000256" key="4">
    <source>
        <dbReference type="ARBA" id="ARBA00022741"/>
    </source>
</evidence>
<keyword evidence="4 10" id="KW-0547">Nucleotide-binding</keyword>
<keyword evidence="7 10" id="KW-0030">Aminoacyl-tRNA synthetase</keyword>
<dbReference type="VEuPathDB" id="VectorBase:GBRI022925"/>
<dbReference type="CDD" id="cd07959">
    <property type="entry name" value="Anticodon_Ia_Leu_AEc"/>
    <property type="match status" value="1"/>
</dbReference>
<dbReference type="Pfam" id="PF00133">
    <property type="entry name" value="tRNA-synt_1"/>
    <property type="match status" value="2"/>
</dbReference>
<feature type="domain" description="Aminoacyl-tRNA synthetase class Ia" evidence="12">
    <location>
        <begin position="23"/>
        <end position="106"/>
    </location>
</feature>
<evidence type="ECO:0000256" key="5">
    <source>
        <dbReference type="ARBA" id="ARBA00022840"/>
    </source>
</evidence>
<dbReference type="AlphaFoldDB" id="A0A1A9WKF6"/>
<feature type="domain" description="Leucine--tRNA ligase RagD-binding" evidence="15">
    <location>
        <begin position="949"/>
        <end position="1021"/>
    </location>
</feature>
<dbReference type="GO" id="GO:0002161">
    <property type="term" value="F:aminoacyl-tRNA deacylase activity"/>
    <property type="evidence" value="ECO:0007669"/>
    <property type="project" value="InterPro"/>
</dbReference>
<dbReference type="SUPFAM" id="SSF47323">
    <property type="entry name" value="Anticodon-binding domain of a subclass of class I aminoacyl-tRNA synthetases"/>
    <property type="match status" value="1"/>
</dbReference>
<feature type="domain" description="Aminoacyl-tRNA synthetase class Ia" evidence="12">
    <location>
        <begin position="193"/>
        <end position="759"/>
    </location>
</feature>
<keyword evidence="3 10" id="KW-0436">Ligase</keyword>
<comment type="similarity">
    <text evidence="1 10">Belongs to the class-I aminoacyl-tRNA synthetase family.</text>
</comment>
<dbReference type="STRING" id="37001.A0A1A9WKF6"/>
<sequence>MTTNIERKGTFKVEYLQKIEQQVQQCWEKEHLHESDAPTAPKRSQDEKFFVTFPFPYMNGRLHLGHTFSLSKAEFAVRFNRLKGKHVLWPFGFHCTGMPIKACADKLKRELQDFGYPPKFPIVSINSSSPCESESLQTEVPKDKSKGKKSKAMAKTGPAKYQWQIMQSLGLKDEEIKNFAEADYWLDYFPPLTVQDLKRIGLHVDWRRIFLTTDANPFFDSFVRWQFMHLKNRGKIMYGKRYTVFSPRDGQPCMDHDRSTGEGVGPQDYTLIKMKVLEKSGKLKSLESPIYLVAATLRPETMYGQTNCWLHPDINYIAWQTNRDNEIWISTRRAARNLSYQGFTVEEGKVPELLVLTGLELLGISLSSPLTTHKVIYTLPMLSIKEDKGTGVVTSVPSDSPDDYAALFDLQRKDAFRQKYNIKDEMVMPYVPIPIIEVPSLGSTCAKHAYDLLKIQSQNDKEKLAEAKQLCYLKGFYDGILLVGEYVGQKVQDVKKKVQKKLIDSKEAEMYYEPEKPIISRSGDECVVALCNQWYLNYGEKEWQAQAKHILSEMETYHEEVRNNFEHCLEWLHEYACSRTYGLGTKLPWDEQWLIESLSDSTIYMAFYTVVHMLQGGSFKGEKPSPLGINAADMIPEVWDYIFFKEAPYPEKCNIKREFLDILRREFEYWYPMDLRVSGKDLIQNHLTFMLYNHAAIWPNDDTKWPKGVRVNGHLLLNSAKMSKSDGNFLTLHEAVDKFSADGTRLCLADAGDSIEDANFVESTADAGILRLYTFIEWVKEMLAVRPAMRKGSHHNFNDKVFKSEMNLKTQQTDDHYKRMLFKEALRTGFYELQLARDKYRELCGMQGMHEEITFEFISRQALLMAPICPHVAEHVWFLLGNDETIWHTSWPEVGEINELDIMRSEYLMEAAHTFRLNLKNILQAKGKGGKEKPIDPLSLKPNRAIVWVAKTYPPWQCCVLDIMRELYSTHKEFPDNKVLAATLQKKAELKKFMKRVMPFVQTIREKVESGKGLAAMAVSLDFDERQVLQDNLEYLKTTLGLDALEIKYTDDIDAPEKTREEVRPGAPFISFSVAPHVPVAFINPIERSSLFQVNTVVVEGETVKSLKEKLARSIGFKADLDSLKIWRYLDPVMGPRQIPEFRDYKQGKALLSDGSLLLDINQKSVSLVEESRKLPTPIGSSFIYVVE</sequence>
<evidence type="ECO:0000256" key="6">
    <source>
        <dbReference type="ARBA" id="ARBA00022917"/>
    </source>
</evidence>
<accession>A0A1A9WKF6</accession>
<evidence type="ECO:0000313" key="17">
    <source>
        <dbReference type="Proteomes" id="UP000091820"/>
    </source>
</evidence>
<evidence type="ECO:0000256" key="10">
    <source>
        <dbReference type="RuleBase" id="RU363035"/>
    </source>
</evidence>
<keyword evidence="6 10" id="KW-0648">Protein biosynthesis</keyword>
<dbReference type="GO" id="GO:0006429">
    <property type="term" value="P:leucyl-tRNA aminoacylation"/>
    <property type="evidence" value="ECO:0007669"/>
    <property type="project" value="InterPro"/>
</dbReference>
<reference evidence="17" key="1">
    <citation type="submission" date="2014-03" db="EMBL/GenBank/DDBJ databases">
        <authorList>
            <person name="Aksoy S."/>
            <person name="Warren W."/>
            <person name="Wilson R.K."/>
        </authorList>
    </citation>
    <scope>NUCLEOTIDE SEQUENCE [LARGE SCALE GENOMIC DNA]</scope>
    <source>
        <strain evidence="17">IAEA</strain>
    </source>
</reference>
<dbReference type="GO" id="GO:0004823">
    <property type="term" value="F:leucine-tRNA ligase activity"/>
    <property type="evidence" value="ECO:0007669"/>
    <property type="project" value="UniProtKB-EC"/>
</dbReference>
<protein>
    <recommendedName>
        <fullName evidence="2">leucine--tRNA ligase</fullName>
        <ecNumber evidence="2">6.1.1.4</ecNumber>
    </recommendedName>
    <alternativeName>
        <fullName evidence="8">Leucyl-tRNA synthetase</fullName>
    </alternativeName>
</protein>
<dbReference type="PANTHER" id="PTHR45794:SF1">
    <property type="entry name" value="LEUCINE--TRNA LIGASE, CYTOPLASMIC"/>
    <property type="match status" value="1"/>
</dbReference>
<dbReference type="SUPFAM" id="SSF52374">
    <property type="entry name" value="Nucleotidylyl transferase"/>
    <property type="match status" value="1"/>
</dbReference>
<dbReference type="EnsemblMetazoa" id="GBRI022925-RA">
    <property type="protein sequence ID" value="GBRI022925-PA"/>
    <property type="gene ID" value="GBRI022925"/>
</dbReference>
<dbReference type="Pfam" id="PF22947">
    <property type="entry name" value="ULD_3"/>
    <property type="match status" value="1"/>
</dbReference>
<dbReference type="InterPro" id="IPR009008">
    <property type="entry name" value="Val/Leu/Ile-tRNA-synth_edit"/>
</dbReference>
<name>A0A1A9WKF6_9MUSC</name>
<feature type="domain" description="Methionyl/Valyl/Leucyl/Isoleucyl-tRNA synthetase anticodon-binding" evidence="13">
    <location>
        <begin position="799"/>
        <end position="909"/>
    </location>
</feature>
<proteinExistence type="inferred from homology"/>
<evidence type="ECO:0000256" key="9">
    <source>
        <dbReference type="ARBA" id="ARBA00047469"/>
    </source>
</evidence>
<dbReference type="Pfam" id="PF24810">
    <property type="entry name" value="RBD_LARS1"/>
    <property type="match status" value="1"/>
</dbReference>
<dbReference type="Gene3D" id="3.40.50.620">
    <property type="entry name" value="HUPs"/>
    <property type="match status" value="1"/>
</dbReference>
<dbReference type="InterPro" id="IPR004493">
    <property type="entry name" value="Leu-tRNA-synth_Ia_arc/euk"/>
</dbReference>
<dbReference type="FunFam" id="1.10.730.10:FF:000020">
    <property type="entry name" value="Leucine--tRNA ligase cytoplasmic"/>
    <property type="match status" value="1"/>
</dbReference>
<evidence type="ECO:0000256" key="11">
    <source>
        <dbReference type="SAM" id="MobiDB-lite"/>
    </source>
</evidence>
<evidence type="ECO:0000259" key="14">
    <source>
        <dbReference type="Pfam" id="PF22947"/>
    </source>
</evidence>
<dbReference type="InterPro" id="IPR054509">
    <property type="entry name" value="LARS1_ULD"/>
</dbReference>
<dbReference type="InterPro" id="IPR002300">
    <property type="entry name" value="aa-tRNA-synth_Ia"/>
</dbReference>
<dbReference type="InterPro" id="IPR001412">
    <property type="entry name" value="aa-tRNA-synth_I_CS"/>
</dbReference>
<dbReference type="GO" id="GO:0005524">
    <property type="term" value="F:ATP binding"/>
    <property type="evidence" value="ECO:0007669"/>
    <property type="project" value="UniProtKB-KW"/>
</dbReference>
<feature type="region of interest" description="Disordered" evidence="11">
    <location>
        <begin position="127"/>
        <end position="155"/>
    </location>
</feature>
<dbReference type="FunFam" id="3.90.740.10:FF:000001">
    <property type="entry name" value="Leucine--tRNA ligase, cytoplasmic"/>
    <property type="match status" value="1"/>
</dbReference>
<evidence type="ECO:0000256" key="3">
    <source>
        <dbReference type="ARBA" id="ARBA00022598"/>
    </source>
</evidence>
<dbReference type="EC" id="6.1.1.4" evidence="2"/>
<feature type="domain" description="Leucine--tRNA ligase ubiquitin-like" evidence="14">
    <location>
        <begin position="1075"/>
        <end position="1187"/>
    </location>
</feature>
<dbReference type="Proteomes" id="UP000091820">
    <property type="component" value="Unassembled WGS sequence"/>
</dbReference>
<evidence type="ECO:0000256" key="2">
    <source>
        <dbReference type="ARBA" id="ARBA00013164"/>
    </source>
</evidence>
<comment type="catalytic activity">
    <reaction evidence="9">
        <text>tRNA(Leu) + L-leucine + ATP = L-leucyl-tRNA(Leu) + AMP + diphosphate</text>
        <dbReference type="Rhea" id="RHEA:11688"/>
        <dbReference type="Rhea" id="RHEA-COMP:9613"/>
        <dbReference type="Rhea" id="RHEA-COMP:9622"/>
        <dbReference type="ChEBI" id="CHEBI:30616"/>
        <dbReference type="ChEBI" id="CHEBI:33019"/>
        <dbReference type="ChEBI" id="CHEBI:57427"/>
        <dbReference type="ChEBI" id="CHEBI:78442"/>
        <dbReference type="ChEBI" id="CHEBI:78494"/>
        <dbReference type="ChEBI" id="CHEBI:456215"/>
        <dbReference type="EC" id="6.1.1.4"/>
    </reaction>
</comment>